<dbReference type="AlphaFoldDB" id="A0A6A6IG31"/>
<dbReference type="GO" id="GO:0008270">
    <property type="term" value="F:zinc ion binding"/>
    <property type="evidence" value="ECO:0007669"/>
    <property type="project" value="InterPro"/>
</dbReference>
<dbReference type="InterPro" id="IPR001138">
    <property type="entry name" value="Zn2Cys6_DnaBD"/>
</dbReference>
<evidence type="ECO:0000256" key="1">
    <source>
        <dbReference type="ARBA" id="ARBA00023242"/>
    </source>
</evidence>
<feature type="domain" description="Zn(2)-C6 fungal-type" evidence="3">
    <location>
        <begin position="38"/>
        <end position="68"/>
    </location>
</feature>
<evidence type="ECO:0000313" key="5">
    <source>
        <dbReference type="Proteomes" id="UP000800094"/>
    </source>
</evidence>
<dbReference type="Pfam" id="PF11951">
    <property type="entry name" value="Fungal_trans_2"/>
    <property type="match status" value="1"/>
</dbReference>
<dbReference type="CDD" id="cd00067">
    <property type="entry name" value="GAL4"/>
    <property type="match status" value="1"/>
</dbReference>
<dbReference type="EMBL" id="ML987195">
    <property type="protein sequence ID" value="KAF2249356.1"/>
    <property type="molecule type" value="Genomic_DNA"/>
</dbReference>
<sequence length="542" mass="61143">MGGSCKPSCSWLEWATRQSSTPGRVSESFVLAMTRMGKCDVCRQRKVKCDERHPQCGQCMKKNRPCQYEYGKVPKFVSGQPKLADGAFRMPADDSSDFSEDSSTAEQSWNENARPNAFDDSLRARFIEVMGPKPMQWNSSFLWGTWIALVPARLGKNSALDAATACFIAGSIAHRSKSEANIAAARKQYSKALLSLQNVLTGMDQDLRLSSETLAAVKFLLVFETFLGMRTNRWVSHSRGLTDLLVARGPEADADDMNRSLFYASLPHEFTEALLNGVDSAFDSPTWIYFPPPDYPTECPAFTIAYQVIMQQMVRIPRLTRLAREVRSDPYNIDLGMEALALAEKLYLSDLGTIVDGVVNSYSEWFPTLDEGLARYYPDSIEFSSLSVFETLIRYCFCRILILGLCRVLKEVVPFSPILDSASLAYEELRNASLIATSMQYAEKQKNPFPLGALLGILPLQVAFGTWWRVQRGDIDENTAEVDRSWEKERASFMKEWCREKSNGMLRIWNGHEKSTSRLEVQIAALEGGPLMEWMKRRITPL</sequence>
<evidence type="ECO:0000313" key="4">
    <source>
        <dbReference type="EMBL" id="KAF2249356.1"/>
    </source>
</evidence>
<dbReference type="RefSeq" id="XP_033684360.1">
    <property type="nucleotide sequence ID" value="XM_033821996.1"/>
</dbReference>
<dbReference type="PANTHER" id="PTHR38111">
    <property type="entry name" value="ZN(2)-C6 FUNGAL-TYPE DOMAIN-CONTAINING PROTEIN-RELATED"/>
    <property type="match status" value="1"/>
</dbReference>
<dbReference type="InterPro" id="IPR053178">
    <property type="entry name" value="Osmoadaptation_assoc"/>
</dbReference>
<name>A0A6A6IG31_9PLEO</name>
<keyword evidence="1" id="KW-0539">Nucleus</keyword>
<dbReference type="SUPFAM" id="SSF57701">
    <property type="entry name" value="Zn2/Cys6 DNA-binding domain"/>
    <property type="match status" value="1"/>
</dbReference>
<dbReference type="Proteomes" id="UP000800094">
    <property type="component" value="Unassembled WGS sequence"/>
</dbReference>
<reference evidence="4" key="1">
    <citation type="journal article" date="2020" name="Stud. Mycol.">
        <title>101 Dothideomycetes genomes: a test case for predicting lifestyles and emergence of pathogens.</title>
        <authorList>
            <person name="Haridas S."/>
            <person name="Albert R."/>
            <person name="Binder M."/>
            <person name="Bloem J."/>
            <person name="Labutti K."/>
            <person name="Salamov A."/>
            <person name="Andreopoulos B."/>
            <person name="Baker S."/>
            <person name="Barry K."/>
            <person name="Bills G."/>
            <person name="Bluhm B."/>
            <person name="Cannon C."/>
            <person name="Castanera R."/>
            <person name="Culley D."/>
            <person name="Daum C."/>
            <person name="Ezra D."/>
            <person name="Gonzalez J."/>
            <person name="Henrissat B."/>
            <person name="Kuo A."/>
            <person name="Liang C."/>
            <person name="Lipzen A."/>
            <person name="Lutzoni F."/>
            <person name="Magnuson J."/>
            <person name="Mondo S."/>
            <person name="Nolan M."/>
            <person name="Ohm R."/>
            <person name="Pangilinan J."/>
            <person name="Park H.-J."/>
            <person name="Ramirez L."/>
            <person name="Alfaro M."/>
            <person name="Sun H."/>
            <person name="Tritt A."/>
            <person name="Yoshinaga Y."/>
            <person name="Zwiers L.-H."/>
            <person name="Turgeon B."/>
            <person name="Goodwin S."/>
            <person name="Spatafora J."/>
            <person name="Crous P."/>
            <person name="Grigoriev I."/>
        </authorList>
    </citation>
    <scope>NUCLEOTIDE SEQUENCE</scope>
    <source>
        <strain evidence="4">CBS 122368</strain>
    </source>
</reference>
<dbReference type="SMART" id="SM00066">
    <property type="entry name" value="GAL4"/>
    <property type="match status" value="1"/>
</dbReference>
<evidence type="ECO:0000256" key="2">
    <source>
        <dbReference type="SAM" id="MobiDB-lite"/>
    </source>
</evidence>
<proteinExistence type="predicted"/>
<dbReference type="Pfam" id="PF00172">
    <property type="entry name" value="Zn_clus"/>
    <property type="match status" value="1"/>
</dbReference>
<dbReference type="InterPro" id="IPR036864">
    <property type="entry name" value="Zn2-C6_fun-type_DNA-bd_sf"/>
</dbReference>
<dbReference type="PROSITE" id="PS50048">
    <property type="entry name" value="ZN2_CY6_FUNGAL_2"/>
    <property type="match status" value="1"/>
</dbReference>
<accession>A0A6A6IG31</accession>
<gene>
    <name evidence="4" type="ORF">BU26DRAFT_317243</name>
</gene>
<organism evidence="4 5">
    <name type="scientific">Trematosphaeria pertusa</name>
    <dbReference type="NCBI Taxonomy" id="390896"/>
    <lineage>
        <taxon>Eukaryota</taxon>
        <taxon>Fungi</taxon>
        <taxon>Dikarya</taxon>
        <taxon>Ascomycota</taxon>
        <taxon>Pezizomycotina</taxon>
        <taxon>Dothideomycetes</taxon>
        <taxon>Pleosporomycetidae</taxon>
        <taxon>Pleosporales</taxon>
        <taxon>Massarineae</taxon>
        <taxon>Trematosphaeriaceae</taxon>
        <taxon>Trematosphaeria</taxon>
    </lineage>
</organism>
<dbReference type="GO" id="GO:0000981">
    <property type="term" value="F:DNA-binding transcription factor activity, RNA polymerase II-specific"/>
    <property type="evidence" value="ECO:0007669"/>
    <property type="project" value="InterPro"/>
</dbReference>
<keyword evidence="5" id="KW-1185">Reference proteome</keyword>
<protein>
    <recommendedName>
        <fullName evidence="3">Zn(2)-C6 fungal-type domain-containing protein</fullName>
    </recommendedName>
</protein>
<evidence type="ECO:0000259" key="3">
    <source>
        <dbReference type="PROSITE" id="PS50048"/>
    </source>
</evidence>
<feature type="region of interest" description="Disordered" evidence="2">
    <location>
        <begin position="88"/>
        <end position="114"/>
    </location>
</feature>
<dbReference type="GeneID" id="54575326"/>
<dbReference type="PANTHER" id="PTHR38111:SF2">
    <property type="entry name" value="FINGER DOMAIN PROTEIN, PUTATIVE (AFU_ORTHOLOGUE AFUA_1G01560)-RELATED"/>
    <property type="match status" value="1"/>
</dbReference>
<dbReference type="OrthoDB" id="5126878at2759"/>
<dbReference type="Gene3D" id="4.10.240.10">
    <property type="entry name" value="Zn(2)-C6 fungal-type DNA-binding domain"/>
    <property type="match status" value="1"/>
</dbReference>
<dbReference type="InterPro" id="IPR021858">
    <property type="entry name" value="Fun_TF"/>
</dbReference>
<feature type="compositionally biased region" description="Polar residues" evidence="2">
    <location>
        <begin position="104"/>
        <end position="113"/>
    </location>
</feature>